<name>A0A8K0X2S6_9PEZI</name>
<proteinExistence type="predicted"/>
<gene>
    <name evidence="1" type="ORF">B0T11DRAFT_99457</name>
</gene>
<reference evidence="1" key="1">
    <citation type="journal article" date="2021" name="Nat. Commun.">
        <title>Genetic determinants of endophytism in the Arabidopsis root mycobiome.</title>
        <authorList>
            <person name="Mesny F."/>
            <person name="Miyauchi S."/>
            <person name="Thiergart T."/>
            <person name="Pickel B."/>
            <person name="Atanasova L."/>
            <person name="Karlsson M."/>
            <person name="Huettel B."/>
            <person name="Barry K.W."/>
            <person name="Haridas S."/>
            <person name="Chen C."/>
            <person name="Bauer D."/>
            <person name="Andreopoulos W."/>
            <person name="Pangilinan J."/>
            <person name="LaButti K."/>
            <person name="Riley R."/>
            <person name="Lipzen A."/>
            <person name="Clum A."/>
            <person name="Drula E."/>
            <person name="Henrissat B."/>
            <person name="Kohler A."/>
            <person name="Grigoriev I.V."/>
            <person name="Martin F.M."/>
            <person name="Hacquard S."/>
        </authorList>
    </citation>
    <scope>NUCLEOTIDE SEQUENCE</scope>
    <source>
        <strain evidence="1">MPI-CAGE-AT-0016</strain>
    </source>
</reference>
<protein>
    <submittedName>
        <fullName evidence="1">Uncharacterized protein</fullName>
    </submittedName>
</protein>
<keyword evidence="2" id="KW-1185">Reference proteome</keyword>
<dbReference type="Proteomes" id="UP000813385">
    <property type="component" value="Unassembled WGS sequence"/>
</dbReference>
<organism evidence="1 2">
    <name type="scientific">Plectosphaerella cucumerina</name>
    <dbReference type="NCBI Taxonomy" id="40658"/>
    <lineage>
        <taxon>Eukaryota</taxon>
        <taxon>Fungi</taxon>
        <taxon>Dikarya</taxon>
        <taxon>Ascomycota</taxon>
        <taxon>Pezizomycotina</taxon>
        <taxon>Sordariomycetes</taxon>
        <taxon>Hypocreomycetidae</taxon>
        <taxon>Glomerellales</taxon>
        <taxon>Plectosphaerellaceae</taxon>
        <taxon>Plectosphaerella</taxon>
    </lineage>
</organism>
<dbReference type="EMBL" id="JAGPXD010000004">
    <property type="protein sequence ID" value="KAH7358072.1"/>
    <property type="molecule type" value="Genomic_DNA"/>
</dbReference>
<evidence type="ECO:0000313" key="2">
    <source>
        <dbReference type="Proteomes" id="UP000813385"/>
    </source>
</evidence>
<comment type="caution">
    <text evidence="1">The sequence shown here is derived from an EMBL/GenBank/DDBJ whole genome shotgun (WGS) entry which is preliminary data.</text>
</comment>
<sequence length="738" mass="80215">MSGVAAQWNLDTTSVNALGIGRGLLAASTSDNVQPIALLACESFGSTLAICPETIGKVERVIVPSPPPAVLKFIQAQVGFFKDDSASYFGRSAAGVRFLGLTAALVTISPLETGTRALDLMLRKNKTDLTLLPTPRQLYSLLHAIRGRCHRGDFASSLLGWHMMLRPIIGDLLPPKEGLTSEDYDALILTHAEDAPTPYMLEQLVDVFRQIARIGESSVLGATIKISKSLVWVVAFSRWCLGYTPKVLWLGDSGNNILPDDPQSRITIVACDGARLGKDIEVAIHDGLGTRLNCLIATDPSGDLLGLQRISWEGMVSVREYGAWKLHQLQIGHNLSEFDEFMAYAVPLVGLLFQTNALDPRKVPSQMTAQRCNPFRDDSGFDEAYEVLFQRAPPEWEFPGWEKGASCREMVASLRGPRSFWVSASGVVKWDIDNLVHLALDLVAISMLVSPETARCRVAYKINQSALADNKARRLIANCKAVLAGQSTSRSRLLPTEDILRWAAALFGQDLYVSTHILSSGRGQAMYVESYESLTLNTTGYLRLSLVPGVIKYKNETYALLQEFHLAKACPQPWRQDLSTSSSGANIRHNQYPGYSVQWMVMLSDVNSLRALPNMVSGDGGIAAQASPSDALKSAASAVVAVTCEHAKHATGPTNTAFAARQTVPVASIGMTRTEVPLGAVGVVAVSGSQDLRFLAAACHWDEVSESSFGLGMVIRQDACFDCCIQLCFLNDIRILIL</sequence>
<dbReference type="AlphaFoldDB" id="A0A8K0X2S6"/>
<dbReference type="OrthoDB" id="5311240at2759"/>
<evidence type="ECO:0000313" key="1">
    <source>
        <dbReference type="EMBL" id="KAH7358072.1"/>
    </source>
</evidence>
<accession>A0A8K0X2S6</accession>